<dbReference type="KEGG" id="vg:23463097"/>
<dbReference type="EMBL" id="KP136319">
    <property type="protein sequence ID" value="AJF98180.1"/>
    <property type="molecule type" value="Genomic_DNA"/>
</dbReference>
<name>A0A0B5J8F9_9VIRU</name>
<protein>
    <submittedName>
        <fullName evidence="1">Uncharacterized protein</fullName>
    </submittedName>
</protein>
<dbReference type="GeneID" id="23463097"/>
<dbReference type="Proteomes" id="UP000202511">
    <property type="component" value="Segment"/>
</dbReference>
<sequence length="154" mass="18014">MRRFLFLKKKDTAWTPKTTASEGVRPVTRSVSHGRLRPAGRDHFLLWLVIARELRGHCTCPNSKKNGYKKHFHFFFSFLQKKDPTIYKKEEGVGVAFCRLFCLLRRWMRPVFAERARTGERLSKYKKIKICRAVLASGIGLPLLDKGPHRTWAR</sequence>
<evidence type="ECO:0000313" key="1">
    <source>
        <dbReference type="EMBL" id="AJF98180.1"/>
    </source>
</evidence>
<reference evidence="1 2" key="1">
    <citation type="journal article" date="2015" name="Parasitol. Res.">
        <title>Viruses in close associations with free-living amoebae.</title>
        <authorList>
            <person name="Scheid P."/>
        </authorList>
    </citation>
    <scope>NUCLEOTIDE SEQUENCE [LARGE SCALE GENOMIC DNA]</scope>
    <source>
        <strain evidence="1">KlaHel</strain>
    </source>
</reference>
<dbReference type="RefSeq" id="YP_009120415.1">
    <property type="nucleotide sequence ID" value="NC_026440.1"/>
</dbReference>
<evidence type="ECO:0000313" key="2">
    <source>
        <dbReference type="Proteomes" id="UP000202511"/>
    </source>
</evidence>
<accession>A0A0B5J8F9</accession>
<proteinExistence type="predicted"/>
<organism evidence="1 2">
    <name type="scientific">Pandoravirus inopinatum</name>
    <dbReference type="NCBI Taxonomy" id="1605721"/>
    <lineage>
        <taxon>Viruses</taxon>
        <taxon>Pandoravirus</taxon>
    </lineage>
</organism>